<dbReference type="InterPro" id="IPR013780">
    <property type="entry name" value="Glyco_hydro_b"/>
</dbReference>
<keyword evidence="4" id="KW-0597">Phosphoprotein</keyword>
<organism evidence="20 21">
    <name type="scientific">Cyprinus carpio</name>
    <name type="common">Common carp</name>
    <dbReference type="NCBI Taxonomy" id="7962"/>
    <lineage>
        <taxon>Eukaryota</taxon>
        <taxon>Metazoa</taxon>
        <taxon>Chordata</taxon>
        <taxon>Craniata</taxon>
        <taxon>Vertebrata</taxon>
        <taxon>Euteleostomi</taxon>
        <taxon>Actinopterygii</taxon>
        <taxon>Neopterygii</taxon>
        <taxon>Teleostei</taxon>
        <taxon>Ostariophysi</taxon>
        <taxon>Cypriniformes</taxon>
        <taxon>Cyprinidae</taxon>
        <taxon>Cyprininae</taxon>
        <taxon>Cyprinus</taxon>
    </lineage>
</organism>
<evidence type="ECO:0000256" key="9">
    <source>
        <dbReference type="ARBA" id="ARBA00023136"/>
    </source>
</evidence>
<dbReference type="PANTHER" id="PTHR10357">
    <property type="entry name" value="ALPHA-AMYLASE FAMILY MEMBER"/>
    <property type="match status" value="1"/>
</dbReference>
<evidence type="ECO:0000256" key="8">
    <source>
        <dbReference type="ARBA" id="ARBA00022989"/>
    </source>
</evidence>
<evidence type="ECO:0000256" key="1">
    <source>
        <dbReference type="ARBA" id="ARBA00004655"/>
    </source>
</evidence>
<evidence type="ECO:0000256" key="14">
    <source>
        <dbReference type="ARBA" id="ARBA00076162"/>
    </source>
</evidence>
<keyword evidence="8 18" id="KW-1133">Transmembrane helix</keyword>
<dbReference type="InterPro" id="IPR017853">
    <property type="entry name" value="GH"/>
</dbReference>
<keyword evidence="3" id="KW-1003">Cell membrane</keyword>
<dbReference type="InterPro" id="IPR006047">
    <property type="entry name" value="GH13_cat_dom"/>
</dbReference>
<dbReference type="Gene3D" id="3.90.400.10">
    <property type="entry name" value="Oligo-1,6-glucosidase, Domain 2"/>
    <property type="match status" value="1"/>
</dbReference>
<dbReference type="FunFam" id="2.60.40.1180:FF:000026">
    <property type="entry name" value="Solute carrier family 3 (amino acid transporter heavy chain), member 1"/>
    <property type="match status" value="1"/>
</dbReference>
<dbReference type="Proteomes" id="UP000694700">
    <property type="component" value="Unplaced"/>
</dbReference>
<evidence type="ECO:0000256" key="3">
    <source>
        <dbReference type="ARBA" id="ARBA00022475"/>
    </source>
</evidence>
<dbReference type="SMART" id="SM00642">
    <property type="entry name" value="Aamy"/>
    <property type="match status" value="1"/>
</dbReference>
<proteinExistence type="predicted"/>
<comment type="subunit">
    <text evidence="12">Disulfide-linked heterodimer composed of the catalytic light subunit SLC7A9 and the heavy subunit SLC3A1. The heterodimer is the minimal functional unit. Assembles in non-covalently linked heterotetramers (dimers of heterodimers) and higher order oligomers; the oligomerization is mediated by SLC3A1 likely to prevent degradation in the endoplasmic reticulum and facilitate heteromer trafficking to the plasma membrane. Disulfide-linked heterodimer composed of the catalytic light subunit SLC7A13 and the heavy subunit SLC3A1.</text>
</comment>
<evidence type="ECO:0000256" key="7">
    <source>
        <dbReference type="ARBA" id="ARBA00022970"/>
    </source>
</evidence>
<evidence type="ECO:0000313" key="20">
    <source>
        <dbReference type="Ensembl" id="ENSCCRP00015052115.1"/>
    </source>
</evidence>
<keyword evidence="2" id="KW-0813">Transport</keyword>
<dbReference type="GO" id="GO:0016324">
    <property type="term" value="C:apical plasma membrane"/>
    <property type="evidence" value="ECO:0007669"/>
    <property type="project" value="UniProtKB-SubCell"/>
</dbReference>
<feature type="domain" description="Glycosyl hydrolase family 13 catalytic" evidence="19">
    <location>
        <begin position="120"/>
        <end position="500"/>
    </location>
</feature>
<dbReference type="Gene3D" id="2.60.40.1180">
    <property type="entry name" value="Golgi alpha-mannosidase II"/>
    <property type="match status" value="1"/>
</dbReference>
<dbReference type="PANTHER" id="PTHR10357:SF179">
    <property type="entry name" value="NEUTRAL AND BASIC AMINO ACID TRANSPORT PROTEIN RBAT"/>
    <property type="match status" value="1"/>
</dbReference>
<sequence>MSSTKITNIDAVELQEGIQNAAFHEDDDDTSNASSSREQQATSVSVTRPEENEYTQIKPYAGMPKEVLMLYSRKACYRVPREIIFWLIIACTLALIAMTITIVALSPRCMSWWQLSPVYQVYPRSFKDSNADGVGDLKGIKEKLSHFEYLNIKAVWISPFYKSPMRDFGYDVEDFRQIDPIFGTMEDFDELLASMHDKGLKLIMDYIPNHTSDKHIWFQLSRNGTEPYKDYYIWVNCTRDKPPNNWVSVFGNSTWEYDEVRQQCYFHQFLKEQPDLNYRNPRVIEEMTDIIHFWLKKGVDGFRMDAVKHMLEAAHLRNEPQVDPDQDPSTVDTEFELFHDYTYTQQGLHEILTNWRIDLDAYSREPGRYRFMVIECYDYEEIDKTMRYYGTSYVTESDFPFNFYLLYLPDDLSGNQAKSLVHLWMSNMPKGKWPNWVVGNHDKPRIGSSAGTEYIRAINMLLLTLPGTPTTYYGEEIGMVNVNVSVIQDPFGHNSRDPQRTPMQWDDKLNAGFSDSENGTWLDIAPDYSTVNVELQQADAHSTVSQYRALSLLRGAELALSRGWFCFVWSDVNVFAYLRELDGLNKAFLVVLNFGEDTTTDLSSVTELPDTLTVHLSTVPISQKTFTKSRIPTSRGQGMLLEYSTNQRFHLNHASECYVSEKACYLPALDILYNKFSSC</sequence>
<evidence type="ECO:0000256" key="10">
    <source>
        <dbReference type="ARBA" id="ARBA00023157"/>
    </source>
</evidence>
<keyword evidence="10" id="KW-1015">Disulfide bond</keyword>
<evidence type="ECO:0000256" key="5">
    <source>
        <dbReference type="ARBA" id="ARBA00022692"/>
    </source>
</evidence>
<evidence type="ECO:0000259" key="19">
    <source>
        <dbReference type="SMART" id="SM00642"/>
    </source>
</evidence>
<keyword evidence="11" id="KW-0325">Glycoprotein</keyword>
<evidence type="ECO:0000256" key="13">
    <source>
        <dbReference type="ARBA" id="ARBA00068638"/>
    </source>
</evidence>
<keyword evidence="7" id="KW-0029">Amino-acid transport</keyword>
<feature type="compositionally biased region" description="Polar residues" evidence="17">
    <location>
        <begin position="31"/>
        <end position="46"/>
    </location>
</feature>
<dbReference type="Pfam" id="PF00128">
    <property type="entry name" value="Alpha-amylase"/>
    <property type="match status" value="1"/>
</dbReference>
<dbReference type="SUPFAM" id="SSF51445">
    <property type="entry name" value="(Trans)glycosidases"/>
    <property type="match status" value="1"/>
</dbReference>
<evidence type="ECO:0000256" key="18">
    <source>
        <dbReference type="SAM" id="Phobius"/>
    </source>
</evidence>
<evidence type="ECO:0000256" key="6">
    <source>
        <dbReference type="ARBA" id="ARBA00022968"/>
    </source>
</evidence>
<dbReference type="Ensembl" id="ENSCCRT00015053860.1">
    <property type="protein sequence ID" value="ENSCCRP00015052115.1"/>
    <property type="gene ID" value="ENSCCRG00015021490.1"/>
</dbReference>
<keyword evidence="6" id="KW-0735">Signal-anchor</keyword>
<name>A0A8C1Z4H7_CYPCA</name>
<evidence type="ECO:0000256" key="2">
    <source>
        <dbReference type="ARBA" id="ARBA00022448"/>
    </source>
</evidence>
<dbReference type="GO" id="GO:0005975">
    <property type="term" value="P:carbohydrate metabolic process"/>
    <property type="evidence" value="ECO:0007669"/>
    <property type="project" value="InterPro"/>
</dbReference>
<protein>
    <recommendedName>
        <fullName evidence="13">Amino acid transporter heavy chain SLC3A1</fullName>
    </recommendedName>
    <alternativeName>
        <fullName evidence="16">Neutral and basic amino acid transport protein</fullName>
    </alternativeName>
    <alternativeName>
        <fullName evidence="15">Solute carrier family 3 member 1</fullName>
    </alternativeName>
    <alternativeName>
        <fullName evidence="14">b(0,+)-type amino acid transporter-related heavy chain</fullName>
    </alternativeName>
</protein>
<dbReference type="GO" id="GO:0006865">
    <property type="term" value="P:amino acid transport"/>
    <property type="evidence" value="ECO:0007669"/>
    <property type="project" value="UniProtKB-KW"/>
</dbReference>
<evidence type="ECO:0000256" key="12">
    <source>
        <dbReference type="ARBA" id="ARBA00062813"/>
    </source>
</evidence>
<keyword evidence="9 18" id="KW-0472">Membrane</keyword>
<keyword evidence="5 18" id="KW-0812">Transmembrane</keyword>
<evidence type="ECO:0000256" key="11">
    <source>
        <dbReference type="ARBA" id="ARBA00023180"/>
    </source>
</evidence>
<comment type="subcellular location">
    <subcellularLocation>
        <location evidence="1">Apical cell membrane</location>
        <topology evidence="1">Single-pass type II membrane protein</topology>
    </subcellularLocation>
</comment>
<evidence type="ECO:0000256" key="4">
    <source>
        <dbReference type="ARBA" id="ARBA00022553"/>
    </source>
</evidence>
<evidence type="ECO:0000256" key="15">
    <source>
        <dbReference type="ARBA" id="ARBA00080119"/>
    </source>
</evidence>
<evidence type="ECO:0000313" key="21">
    <source>
        <dbReference type="Proteomes" id="UP000694700"/>
    </source>
</evidence>
<dbReference type="Gene3D" id="3.20.20.80">
    <property type="entry name" value="Glycosidases"/>
    <property type="match status" value="1"/>
</dbReference>
<evidence type="ECO:0000256" key="17">
    <source>
        <dbReference type="SAM" id="MobiDB-lite"/>
    </source>
</evidence>
<accession>A0A8C1Z4H7</accession>
<feature type="transmembrane region" description="Helical" evidence="18">
    <location>
        <begin position="83"/>
        <end position="105"/>
    </location>
</feature>
<evidence type="ECO:0000256" key="16">
    <source>
        <dbReference type="ARBA" id="ARBA00083001"/>
    </source>
</evidence>
<dbReference type="AlphaFoldDB" id="A0A8C1Z4H7"/>
<dbReference type="InterPro" id="IPR045857">
    <property type="entry name" value="O16G_dom_2"/>
</dbReference>
<dbReference type="FunFam" id="3.90.400.10:FF:000001">
    <property type="entry name" value="Maltase A3, isoform A"/>
    <property type="match status" value="1"/>
</dbReference>
<dbReference type="CDD" id="cd11359">
    <property type="entry name" value="AmyAc_SLC3A1"/>
    <property type="match status" value="1"/>
</dbReference>
<reference evidence="20" key="1">
    <citation type="submission" date="2025-08" db="UniProtKB">
        <authorList>
            <consortium name="Ensembl"/>
        </authorList>
    </citation>
    <scope>IDENTIFICATION</scope>
</reference>
<feature type="region of interest" description="Disordered" evidence="17">
    <location>
        <begin position="25"/>
        <end position="50"/>
    </location>
</feature>